<gene>
    <name evidence="1" type="ORF">mPipKuh1_010195</name>
</gene>
<dbReference type="Proteomes" id="UP000558488">
    <property type="component" value="Unassembled WGS sequence"/>
</dbReference>
<dbReference type="AlphaFoldDB" id="A0A7J7S0T9"/>
<accession>A0A7J7S0T9</accession>
<comment type="caution">
    <text evidence="1">The sequence shown here is derived from an EMBL/GenBank/DDBJ whole genome shotgun (WGS) entry which is preliminary data.</text>
</comment>
<proteinExistence type="predicted"/>
<evidence type="ECO:0000313" key="2">
    <source>
        <dbReference type="Proteomes" id="UP000558488"/>
    </source>
</evidence>
<protein>
    <submittedName>
        <fullName evidence="1">Uncharacterized protein</fullName>
    </submittedName>
</protein>
<organism evidence="1 2">
    <name type="scientific">Pipistrellus kuhlii</name>
    <name type="common">Kuhl's pipistrelle</name>
    <dbReference type="NCBI Taxonomy" id="59472"/>
    <lineage>
        <taxon>Eukaryota</taxon>
        <taxon>Metazoa</taxon>
        <taxon>Chordata</taxon>
        <taxon>Craniata</taxon>
        <taxon>Vertebrata</taxon>
        <taxon>Euteleostomi</taxon>
        <taxon>Mammalia</taxon>
        <taxon>Eutheria</taxon>
        <taxon>Laurasiatheria</taxon>
        <taxon>Chiroptera</taxon>
        <taxon>Yangochiroptera</taxon>
        <taxon>Vespertilionidae</taxon>
        <taxon>Pipistrellus</taxon>
    </lineage>
</organism>
<reference evidence="1 2" key="1">
    <citation type="journal article" date="2020" name="Nature">
        <title>Six reference-quality genomes reveal evolution of bat adaptations.</title>
        <authorList>
            <person name="Jebb D."/>
            <person name="Huang Z."/>
            <person name="Pippel M."/>
            <person name="Hughes G.M."/>
            <person name="Lavrichenko K."/>
            <person name="Devanna P."/>
            <person name="Winkler S."/>
            <person name="Jermiin L.S."/>
            <person name="Skirmuntt E.C."/>
            <person name="Katzourakis A."/>
            <person name="Burkitt-Gray L."/>
            <person name="Ray D.A."/>
            <person name="Sullivan K.A.M."/>
            <person name="Roscito J.G."/>
            <person name="Kirilenko B.M."/>
            <person name="Davalos L.M."/>
            <person name="Corthals A.P."/>
            <person name="Power M.L."/>
            <person name="Jones G."/>
            <person name="Ransome R.D."/>
            <person name="Dechmann D.K.N."/>
            <person name="Locatelli A.G."/>
            <person name="Puechmaille S.J."/>
            <person name="Fedrigo O."/>
            <person name="Jarvis E.D."/>
            <person name="Hiller M."/>
            <person name="Vernes S.C."/>
            <person name="Myers E.W."/>
            <person name="Teeling E.C."/>
        </authorList>
    </citation>
    <scope>NUCLEOTIDE SEQUENCE [LARGE SCALE GENOMIC DNA]</scope>
    <source>
        <strain evidence="1">MPipKuh1</strain>
        <tissue evidence="1">Flight muscle</tissue>
    </source>
</reference>
<name>A0A7J7S0T9_PIPKU</name>
<sequence length="138" mass="14332">MFNFTGICRTVFGKGCTIFAGPPATGEVGGRGRGVHASQGAVLTELSGLNSRQGGTLSLLPEASSSTSKLQEFRRKVDGTWGAPQGLSHICYRLLGMAKGISPNLKGMVACCQTAQGILIDMLLPPTGQTPEQPQALA</sequence>
<dbReference type="EMBL" id="JACAGB010000055">
    <property type="protein sequence ID" value="KAF6281894.1"/>
    <property type="molecule type" value="Genomic_DNA"/>
</dbReference>
<keyword evidence="2" id="KW-1185">Reference proteome</keyword>
<evidence type="ECO:0000313" key="1">
    <source>
        <dbReference type="EMBL" id="KAF6281894.1"/>
    </source>
</evidence>